<proteinExistence type="predicted"/>
<reference evidence="1" key="2">
    <citation type="journal article" date="2015" name="Data Brief">
        <title>Shoot transcriptome of the giant reed, Arundo donax.</title>
        <authorList>
            <person name="Barrero R.A."/>
            <person name="Guerrero F.D."/>
            <person name="Moolhuijzen P."/>
            <person name="Goolsby J.A."/>
            <person name="Tidwell J."/>
            <person name="Bellgard S.E."/>
            <person name="Bellgard M.I."/>
        </authorList>
    </citation>
    <scope>NUCLEOTIDE SEQUENCE</scope>
    <source>
        <tissue evidence="1">Shoot tissue taken approximately 20 cm above the soil surface</tissue>
    </source>
</reference>
<evidence type="ECO:0000313" key="1">
    <source>
        <dbReference type="EMBL" id="JAE02804.1"/>
    </source>
</evidence>
<name>A0A0A9EUX2_ARUDO</name>
<accession>A0A0A9EUX2</accession>
<sequence>MFEAVVAMTPLRFAGGLRKPKHASVLISAVYRKQSSAFNSTASMSTIELVQNVASE</sequence>
<reference evidence="1" key="1">
    <citation type="submission" date="2014-09" db="EMBL/GenBank/DDBJ databases">
        <authorList>
            <person name="Magalhaes I.L.F."/>
            <person name="Oliveira U."/>
            <person name="Santos F.R."/>
            <person name="Vidigal T.H.D.A."/>
            <person name="Brescovit A.D."/>
            <person name="Santos A.J."/>
        </authorList>
    </citation>
    <scope>NUCLEOTIDE SEQUENCE</scope>
    <source>
        <tissue evidence="1">Shoot tissue taken approximately 20 cm above the soil surface</tissue>
    </source>
</reference>
<organism evidence="1">
    <name type="scientific">Arundo donax</name>
    <name type="common">Giant reed</name>
    <name type="synonym">Donax arundinaceus</name>
    <dbReference type="NCBI Taxonomy" id="35708"/>
    <lineage>
        <taxon>Eukaryota</taxon>
        <taxon>Viridiplantae</taxon>
        <taxon>Streptophyta</taxon>
        <taxon>Embryophyta</taxon>
        <taxon>Tracheophyta</taxon>
        <taxon>Spermatophyta</taxon>
        <taxon>Magnoliopsida</taxon>
        <taxon>Liliopsida</taxon>
        <taxon>Poales</taxon>
        <taxon>Poaceae</taxon>
        <taxon>PACMAD clade</taxon>
        <taxon>Arundinoideae</taxon>
        <taxon>Arundineae</taxon>
        <taxon>Arundo</taxon>
    </lineage>
</organism>
<dbReference type="AlphaFoldDB" id="A0A0A9EUX2"/>
<protein>
    <submittedName>
        <fullName evidence="1">Uncharacterized protein</fullName>
    </submittedName>
</protein>
<dbReference type="EMBL" id="GBRH01195092">
    <property type="protein sequence ID" value="JAE02804.1"/>
    <property type="molecule type" value="Transcribed_RNA"/>
</dbReference>